<dbReference type="EMBL" id="SLUB01000075">
    <property type="protein sequence ID" value="THE09512.1"/>
    <property type="molecule type" value="Genomic_DNA"/>
</dbReference>
<dbReference type="RefSeq" id="WP_136381703.1">
    <property type="nucleotide sequence ID" value="NZ_SLUB01000075.1"/>
</dbReference>
<reference evidence="2 3" key="1">
    <citation type="journal article" date="2019" name="Indoor Air">
        <title>Impacts of indoor surface finishes on bacterial viability.</title>
        <authorList>
            <person name="Hu J."/>
            <person name="Maamar S.B."/>
            <person name="Glawe A.J."/>
            <person name="Gottel N."/>
            <person name="Gilbert J.A."/>
            <person name="Hartmann E.M."/>
        </authorList>
    </citation>
    <scope>NUCLEOTIDE SEQUENCE [LARGE SCALE GENOMIC DNA]</scope>
    <source>
        <strain evidence="2 3">AF060A6</strain>
    </source>
</reference>
<dbReference type="Proteomes" id="UP000306477">
    <property type="component" value="Unassembled WGS sequence"/>
</dbReference>
<comment type="caution">
    <text evidence="2">The sequence shown here is derived from an EMBL/GenBank/DDBJ whole genome shotgun (WGS) entry which is preliminary data.</text>
</comment>
<feature type="chain" id="PRO_5020517114" evidence="1">
    <location>
        <begin position="24"/>
        <end position="154"/>
    </location>
</feature>
<dbReference type="OrthoDB" id="337762at2"/>
<keyword evidence="1" id="KW-0732">Signal</keyword>
<sequence length="154" mass="17694">MKHIFLAIMSVLTIVSSSLSVSAASIKELPVTQSSNQWKVTIGKAETEKLKEEKDVFNLYSIDIKNIGDKVYDLTFEVYRDEPSTKTMFGLSEVTSIDQDFYHHSNQPVSINAKQIEVIVTWREKPYEQLNDGKKVPGRKFKESFVFYQETFSL</sequence>
<organism evidence="2 3">
    <name type="scientific">Bacillus timonensis</name>
    <dbReference type="NCBI Taxonomy" id="1033734"/>
    <lineage>
        <taxon>Bacteria</taxon>
        <taxon>Bacillati</taxon>
        <taxon>Bacillota</taxon>
        <taxon>Bacilli</taxon>
        <taxon>Bacillales</taxon>
        <taxon>Bacillaceae</taxon>
        <taxon>Bacillus</taxon>
    </lineage>
</organism>
<feature type="signal peptide" evidence="1">
    <location>
        <begin position="1"/>
        <end position="23"/>
    </location>
</feature>
<evidence type="ECO:0000313" key="3">
    <source>
        <dbReference type="Proteomes" id="UP000306477"/>
    </source>
</evidence>
<accession>A0A4S3PLI3</accession>
<gene>
    <name evidence="2" type="ORF">E1I69_22115</name>
</gene>
<evidence type="ECO:0000313" key="2">
    <source>
        <dbReference type="EMBL" id="THE09512.1"/>
    </source>
</evidence>
<dbReference type="AlphaFoldDB" id="A0A4S3PLI3"/>
<evidence type="ECO:0000256" key="1">
    <source>
        <dbReference type="SAM" id="SignalP"/>
    </source>
</evidence>
<keyword evidence="3" id="KW-1185">Reference proteome</keyword>
<name>A0A4S3PLI3_9BACI</name>
<proteinExistence type="predicted"/>
<protein>
    <submittedName>
        <fullName evidence="2">Uncharacterized protein</fullName>
    </submittedName>
</protein>